<evidence type="ECO:0000313" key="13">
    <source>
        <dbReference type="RefSeq" id="XP_010906887.1"/>
    </source>
</evidence>
<dbReference type="GeneID" id="105033691"/>
<sequence length="498" mass="56195">MISVSVAALWTRNASPAVPRSPAKRRGGGGVDEGGRGMEVLRRLGRRVKPFEQVGVLGFLAFTAVFFLLIFYFFYSSRGGPAWSGGTADGAGGGVKGVWGLGVEIGRSGSGGGGDGGGGGGGGGGKGEAGECDWFEGEWVWDESYPLYESRDCRFLDEGFRCSENGRRDRFYTKWRWQPARCDLPRFDAKKMIEKLRNRRLVFVGDSIGRNQWESLLCMLSMAVPDKSSIYEVNGSPITKHKGFLIFRFRDYNCTVEYYRAPFLVLQSRPPAGVPEKVKTTLKLDIMDWMSGQWRDADVVIFNTGHWWNYEKTIRGGCYFQEGEEVKMNMSVDTAYRRAIKTLFDWIDREVNRNKTQVIFRTYAPVHFRGGDWKTGGSCHLEKFPELSSSSMSLKDWDHLLKPFRNVTLENFSGTRVLELDVLNVTQMTARRRDGHLSIFYLGPSGPAPLHRQDCSHWCLPGVPDAWNELLYALFLKWESMIYQNVSALGNTRVKLDS</sequence>
<evidence type="ECO:0000256" key="3">
    <source>
        <dbReference type="ARBA" id="ARBA00022692"/>
    </source>
</evidence>
<evidence type="ECO:0000256" key="8">
    <source>
        <dbReference type="SAM" id="MobiDB-lite"/>
    </source>
</evidence>
<dbReference type="GO" id="GO:0000139">
    <property type="term" value="C:Golgi membrane"/>
    <property type="evidence" value="ECO:0007669"/>
    <property type="project" value="UniProtKB-SubCell"/>
</dbReference>
<dbReference type="PANTHER" id="PTHR32285">
    <property type="entry name" value="PROTEIN TRICHOME BIREFRINGENCE-LIKE 9-RELATED"/>
    <property type="match status" value="1"/>
</dbReference>
<keyword evidence="12" id="KW-1185">Reference proteome</keyword>
<dbReference type="PANTHER" id="PTHR32285:SF213">
    <property type="entry name" value="PROTEIN TRICHOME BIREFRINGENCE-LIKE 11"/>
    <property type="match status" value="1"/>
</dbReference>
<dbReference type="GO" id="GO:1990538">
    <property type="term" value="F:xylan O-acetyltransferase activity"/>
    <property type="evidence" value="ECO:0007669"/>
    <property type="project" value="UniProtKB-ARBA"/>
</dbReference>
<comment type="similarity">
    <text evidence="2">Belongs to the PC-esterase family. TBL subfamily.</text>
</comment>
<name>A0A6I9QCR2_ELAGV</name>
<dbReference type="InterPro" id="IPR029962">
    <property type="entry name" value="TBL"/>
</dbReference>
<dbReference type="Proteomes" id="UP000504607">
    <property type="component" value="Unplaced"/>
</dbReference>
<feature type="region of interest" description="Disordered" evidence="8">
    <location>
        <begin position="108"/>
        <end position="127"/>
    </location>
</feature>
<dbReference type="InterPro" id="IPR026057">
    <property type="entry name" value="TBL_C"/>
</dbReference>
<keyword evidence="6" id="KW-0333">Golgi apparatus</keyword>
<gene>
    <name evidence="13" type="primary">LOC105033691</name>
</gene>
<evidence type="ECO:0000256" key="5">
    <source>
        <dbReference type="ARBA" id="ARBA00022989"/>
    </source>
</evidence>
<dbReference type="InterPro" id="IPR025846">
    <property type="entry name" value="TBL_N"/>
</dbReference>
<feature type="transmembrane region" description="Helical" evidence="9">
    <location>
        <begin position="54"/>
        <end position="75"/>
    </location>
</feature>
<feature type="domain" description="Trichome birefringence-like N-terminal" evidence="11">
    <location>
        <begin position="131"/>
        <end position="183"/>
    </location>
</feature>
<keyword evidence="7 9" id="KW-0472">Membrane</keyword>
<dbReference type="AlphaFoldDB" id="A0A6I9QCR2"/>
<dbReference type="OrthoDB" id="630188at2759"/>
<evidence type="ECO:0000256" key="6">
    <source>
        <dbReference type="ARBA" id="ARBA00023034"/>
    </source>
</evidence>
<evidence type="ECO:0000256" key="2">
    <source>
        <dbReference type="ARBA" id="ARBA00007727"/>
    </source>
</evidence>
<organism evidence="12 13">
    <name type="scientific">Elaeis guineensis var. tenera</name>
    <name type="common">Oil palm</name>
    <dbReference type="NCBI Taxonomy" id="51953"/>
    <lineage>
        <taxon>Eukaryota</taxon>
        <taxon>Viridiplantae</taxon>
        <taxon>Streptophyta</taxon>
        <taxon>Embryophyta</taxon>
        <taxon>Tracheophyta</taxon>
        <taxon>Spermatophyta</taxon>
        <taxon>Magnoliopsida</taxon>
        <taxon>Liliopsida</taxon>
        <taxon>Arecaceae</taxon>
        <taxon>Arecoideae</taxon>
        <taxon>Cocoseae</taxon>
        <taxon>Elaeidinae</taxon>
        <taxon>Elaeis</taxon>
    </lineage>
</organism>
<evidence type="ECO:0000256" key="9">
    <source>
        <dbReference type="SAM" id="Phobius"/>
    </source>
</evidence>
<evidence type="ECO:0000313" key="12">
    <source>
        <dbReference type="Proteomes" id="UP000504607"/>
    </source>
</evidence>
<proteinExistence type="inferred from homology"/>
<keyword evidence="3 9" id="KW-0812">Transmembrane</keyword>
<dbReference type="InParanoid" id="A0A6I9QCR2"/>
<evidence type="ECO:0000256" key="4">
    <source>
        <dbReference type="ARBA" id="ARBA00022968"/>
    </source>
</evidence>
<dbReference type="KEGG" id="egu:105033691"/>
<accession>A0A6I9QCR2</accession>
<dbReference type="RefSeq" id="XP_010906887.1">
    <property type="nucleotide sequence ID" value="XM_010908585.3"/>
</dbReference>
<evidence type="ECO:0000259" key="11">
    <source>
        <dbReference type="Pfam" id="PF14416"/>
    </source>
</evidence>
<comment type="subcellular location">
    <subcellularLocation>
        <location evidence="1">Golgi apparatus membrane</location>
        <topology evidence="1">Single-pass type II membrane protein</topology>
    </subcellularLocation>
</comment>
<reference evidence="13" key="1">
    <citation type="submission" date="2025-08" db="UniProtKB">
        <authorList>
            <consortium name="RefSeq"/>
        </authorList>
    </citation>
    <scope>IDENTIFICATION</scope>
</reference>
<dbReference type="FunCoup" id="A0A6I9QCR2">
    <property type="interactions" value="527"/>
</dbReference>
<keyword evidence="4" id="KW-0735">Signal-anchor</keyword>
<evidence type="ECO:0000256" key="7">
    <source>
        <dbReference type="ARBA" id="ARBA00023136"/>
    </source>
</evidence>
<dbReference type="Pfam" id="PF13839">
    <property type="entry name" value="PC-Esterase"/>
    <property type="match status" value="1"/>
</dbReference>
<evidence type="ECO:0000256" key="1">
    <source>
        <dbReference type="ARBA" id="ARBA00004323"/>
    </source>
</evidence>
<evidence type="ECO:0000259" key="10">
    <source>
        <dbReference type="Pfam" id="PF13839"/>
    </source>
</evidence>
<protein>
    <submittedName>
        <fullName evidence="13">Protein trichome birefringence-like 11</fullName>
    </submittedName>
</protein>
<feature type="domain" description="Trichome birefringence-like C-terminal" evidence="10">
    <location>
        <begin position="184"/>
        <end position="473"/>
    </location>
</feature>
<dbReference type="Pfam" id="PF14416">
    <property type="entry name" value="PMR5N"/>
    <property type="match status" value="1"/>
</dbReference>
<keyword evidence="5 9" id="KW-1133">Transmembrane helix</keyword>